<organism evidence="2 3">
    <name type="scientific">Glomus cerebriforme</name>
    <dbReference type="NCBI Taxonomy" id="658196"/>
    <lineage>
        <taxon>Eukaryota</taxon>
        <taxon>Fungi</taxon>
        <taxon>Fungi incertae sedis</taxon>
        <taxon>Mucoromycota</taxon>
        <taxon>Glomeromycotina</taxon>
        <taxon>Glomeromycetes</taxon>
        <taxon>Glomerales</taxon>
        <taxon>Glomeraceae</taxon>
        <taxon>Glomus</taxon>
    </lineage>
</organism>
<comment type="caution">
    <text evidence="2">The sequence shown here is derived from an EMBL/GenBank/DDBJ whole genome shotgun (WGS) entry which is preliminary data.</text>
</comment>
<keyword evidence="1" id="KW-0812">Transmembrane</keyword>
<accession>A0A397T0B0</accession>
<keyword evidence="1" id="KW-0472">Membrane</keyword>
<proteinExistence type="predicted"/>
<name>A0A397T0B0_9GLOM</name>
<keyword evidence="3" id="KW-1185">Reference proteome</keyword>
<evidence type="ECO:0000256" key="1">
    <source>
        <dbReference type="SAM" id="Phobius"/>
    </source>
</evidence>
<evidence type="ECO:0000313" key="2">
    <source>
        <dbReference type="EMBL" id="RIA90749.1"/>
    </source>
</evidence>
<dbReference type="EMBL" id="QKYT01000172">
    <property type="protein sequence ID" value="RIA90749.1"/>
    <property type="molecule type" value="Genomic_DNA"/>
</dbReference>
<protein>
    <submittedName>
        <fullName evidence="2">Uncharacterized protein</fullName>
    </submittedName>
</protein>
<feature type="transmembrane region" description="Helical" evidence="1">
    <location>
        <begin position="12"/>
        <end position="34"/>
    </location>
</feature>
<keyword evidence="1" id="KW-1133">Transmembrane helix</keyword>
<sequence length="113" mass="13770">MLIFNAFLIRFYYIYFLFNPLITPIFLFKFYYAYSLFNPLIKPISLIIIFHKHLFGLYYVVLMSDRFDLRMILRKCFNCWQILSGLIWCQNCGNRYFVDNSQVGQVEMKILMN</sequence>
<feature type="transmembrane region" description="Helical" evidence="1">
    <location>
        <begin position="40"/>
        <end position="61"/>
    </location>
</feature>
<evidence type="ECO:0000313" key="3">
    <source>
        <dbReference type="Proteomes" id="UP000265703"/>
    </source>
</evidence>
<reference evidence="2 3" key="1">
    <citation type="submission" date="2018-06" db="EMBL/GenBank/DDBJ databases">
        <title>Comparative genomics reveals the genomic features of Rhizophagus irregularis, R. cerebriforme, R. diaphanum and Gigaspora rosea, and their symbiotic lifestyle signature.</title>
        <authorList>
            <person name="Morin E."/>
            <person name="San Clemente H."/>
            <person name="Chen E.C.H."/>
            <person name="De La Providencia I."/>
            <person name="Hainaut M."/>
            <person name="Kuo A."/>
            <person name="Kohler A."/>
            <person name="Murat C."/>
            <person name="Tang N."/>
            <person name="Roy S."/>
            <person name="Loubradou J."/>
            <person name="Henrissat B."/>
            <person name="Grigoriev I.V."/>
            <person name="Corradi N."/>
            <person name="Roux C."/>
            <person name="Martin F.M."/>
        </authorList>
    </citation>
    <scope>NUCLEOTIDE SEQUENCE [LARGE SCALE GENOMIC DNA]</scope>
    <source>
        <strain evidence="2 3">DAOM 227022</strain>
    </source>
</reference>
<dbReference type="AlphaFoldDB" id="A0A397T0B0"/>
<dbReference type="Proteomes" id="UP000265703">
    <property type="component" value="Unassembled WGS sequence"/>
</dbReference>
<gene>
    <name evidence="2" type="ORF">C1645_145121</name>
</gene>